<reference evidence="1 2" key="1">
    <citation type="journal article" date="2007" name="Int. J. Syst. Evol. Microbiol.">
        <title>Oceanobacillus profundus sp. nov., isolated from a deep-sea sediment core.</title>
        <authorList>
            <person name="Kim Y.G."/>
            <person name="Choi D.H."/>
            <person name="Hyun S."/>
            <person name="Cho B.C."/>
        </authorList>
    </citation>
    <scope>NUCLEOTIDE SEQUENCE [LARGE SCALE GENOMIC DNA]</scope>
    <source>
        <strain evidence="1 2">DSM 18246</strain>
    </source>
</reference>
<sequence>MATVGEQLLQPESGWRRYDDTHESIKYHDLVNIGASLSGAYNGTYSSYNIPEGETFASFKFIGSKIRWTARINIGYSEKADIYIDGNNIGSASLQGDNAYQILVFDFSNLEYKEHIVKIVLPQGGTVNLDAIDIDETGELLPPPAQVGDQLLDPEEGWKRYDDRHPAIKYEGNWIRSNITGYFNGTTTGTDSNGEDSYSFKFIGTKIRLVDALAENRSSSVRVIIDGVEESYSAYGPSTARATLVYEKTGLEFKEHTVEVINSLTRFIALDAIDIDENGRFLHESEALTPDELTIGKRIRAHYSAPTSGQVGIFSNLGEETYVDGINDFIPPESSTTPDGDFYYICVDEYNGKKILVADRNIQHSISWDTLNSEGIPNTGLPITIEEYDPSLYSFTTRLLTGGISSSDKDNEWDKYIVEGTGNGRYVAGDDEVWHWDISVGNQNTWFPRTWTSSTPSSNAQHRVLRGQSLSGISPAGVDAFYTALSNEASNVRAFRPVLEIESLTPPSINKYLFEDNGEVKKWDSLNNIWITISPAPATEQLFLEQGMDNLDEITDEGLQQLVSSSPKLLHYTDDASKESSTMSIQAVPHGQLVFPEGDIEVSGGVENININIEFEPYVFEGLIPTLNSNQSNIGEVIYNHEYSSGYRGWMAFDDNDNTRWAGSTNPIGYIGFRFIEPQVVSKYYFKALAQKPYNYQFEGRNDNSNWEILHEVKGETWLSDEIDKTHIIDNNESYSHYRLHILNSNEFGPSISELKMYKKNSYLNLNCIVSPDQSFTWYSFNGEWQPIEPTKESVKLNGMTPDVVSNLTKEQIDSLLNGSTTLRFAYYLEQEELTDTVYVDTLTISSPPAASETPVLEGINLTYDELTIEGRMKDLEKTNAINMAKLNFKANALIQSERYNLHDLVIDTFEDTTGVESMTATYSNEEKAFTGTGEVILLPEQVDVSPHTLWIATEGSNDLVFEYLSDNQTWVEIAENNLHELNEVNITELKIKIKLPSSNSKLSAVSVGWA</sequence>
<dbReference type="Proteomes" id="UP000285456">
    <property type="component" value="Unassembled WGS sequence"/>
</dbReference>
<proteinExistence type="predicted"/>
<protein>
    <recommendedName>
        <fullName evidence="3">F5/8 type C domain-containing protein</fullName>
    </recommendedName>
</protein>
<dbReference type="AlphaFoldDB" id="A0A417YGQ9"/>
<gene>
    <name evidence="1" type="ORF">D1B32_12290</name>
</gene>
<dbReference type="SUPFAM" id="SSF49785">
    <property type="entry name" value="Galactose-binding domain-like"/>
    <property type="match status" value="1"/>
</dbReference>
<dbReference type="OrthoDB" id="5291305at2"/>
<dbReference type="EMBL" id="QWEH01000007">
    <property type="protein sequence ID" value="RHW32008.1"/>
    <property type="molecule type" value="Genomic_DNA"/>
</dbReference>
<dbReference type="InterPro" id="IPR008979">
    <property type="entry name" value="Galactose-bd-like_sf"/>
</dbReference>
<evidence type="ECO:0000313" key="2">
    <source>
        <dbReference type="Proteomes" id="UP000285456"/>
    </source>
</evidence>
<dbReference type="RefSeq" id="WP_118889566.1">
    <property type="nucleotide sequence ID" value="NZ_PHUT01000007.1"/>
</dbReference>
<evidence type="ECO:0000313" key="1">
    <source>
        <dbReference type="EMBL" id="RHW32008.1"/>
    </source>
</evidence>
<comment type="caution">
    <text evidence="1">The sequence shown here is derived from an EMBL/GenBank/DDBJ whole genome shotgun (WGS) entry which is preliminary data.</text>
</comment>
<name>A0A417YGQ9_9BACI</name>
<dbReference type="Gene3D" id="2.60.120.260">
    <property type="entry name" value="Galactose-binding domain-like"/>
    <property type="match status" value="3"/>
</dbReference>
<organism evidence="1 2">
    <name type="scientific">Oceanobacillus profundus</name>
    <dbReference type="NCBI Taxonomy" id="372463"/>
    <lineage>
        <taxon>Bacteria</taxon>
        <taxon>Bacillati</taxon>
        <taxon>Bacillota</taxon>
        <taxon>Bacilli</taxon>
        <taxon>Bacillales</taxon>
        <taxon>Bacillaceae</taxon>
        <taxon>Oceanobacillus</taxon>
    </lineage>
</organism>
<accession>A0A417YGQ9</accession>
<keyword evidence="2" id="KW-1185">Reference proteome</keyword>
<evidence type="ECO:0008006" key="3">
    <source>
        <dbReference type="Google" id="ProtNLM"/>
    </source>
</evidence>